<feature type="non-terminal residue" evidence="2">
    <location>
        <position position="79"/>
    </location>
</feature>
<organism evidence="2">
    <name type="scientific">Mustela putorius furo</name>
    <name type="common">European domestic ferret</name>
    <name type="synonym">Mustela furo</name>
    <dbReference type="NCBI Taxonomy" id="9669"/>
    <lineage>
        <taxon>Eukaryota</taxon>
        <taxon>Metazoa</taxon>
        <taxon>Chordata</taxon>
        <taxon>Craniata</taxon>
        <taxon>Vertebrata</taxon>
        <taxon>Euteleostomi</taxon>
        <taxon>Mammalia</taxon>
        <taxon>Eutheria</taxon>
        <taxon>Laurasiatheria</taxon>
        <taxon>Carnivora</taxon>
        <taxon>Caniformia</taxon>
        <taxon>Musteloidea</taxon>
        <taxon>Mustelidae</taxon>
        <taxon>Mustelinae</taxon>
        <taxon>Mustela</taxon>
    </lineage>
</organism>
<sequence length="79" mass="8988">HRRRLPGVRRSRGNARFLRAHGHRDHNQPGPPVARATHPHLFHGPVPGATTGLPAPSSRPLRHARNQLLHARHERLKQR</sequence>
<reference evidence="2" key="1">
    <citation type="journal article" date="2013" name="J. Virol.">
        <title>Sequencing, annotation, and characterization of the influenza ferret infectome.</title>
        <authorList>
            <person name="Leon A.J."/>
            <person name="Banner D."/>
            <person name="Xu L."/>
            <person name="Ran L."/>
            <person name="Peng Z."/>
            <person name="Yi K."/>
            <person name="Chen C."/>
            <person name="Xu F."/>
            <person name="Huang J."/>
            <person name="Zhao Z."/>
            <person name="Lin Z."/>
            <person name="Huang S.H."/>
            <person name="Fang Y."/>
            <person name="Kelvin A.A."/>
            <person name="Ross T.M."/>
            <person name="Farooqui A."/>
            <person name="Kelvin D.J."/>
        </authorList>
    </citation>
    <scope>NUCLEOTIDE SEQUENCE</scope>
    <source>
        <tissue evidence="2">Lungs</tissue>
    </source>
</reference>
<name>M1ER26_MUSPF</name>
<feature type="compositionally biased region" description="Basic residues" evidence="1">
    <location>
        <begin position="1"/>
        <end position="24"/>
    </location>
</feature>
<feature type="non-terminal residue" evidence="2">
    <location>
        <position position="1"/>
    </location>
</feature>
<dbReference type="AlphaFoldDB" id="M1ER26"/>
<feature type="compositionally biased region" description="Basic residues" evidence="1">
    <location>
        <begin position="60"/>
        <end position="79"/>
    </location>
</feature>
<evidence type="ECO:0000256" key="1">
    <source>
        <dbReference type="SAM" id="MobiDB-lite"/>
    </source>
</evidence>
<evidence type="ECO:0000313" key="2">
    <source>
        <dbReference type="EMBL" id="AER98706.1"/>
    </source>
</evidence>
<proteinExistence type="evidence at transcript level"/>
<accession>M1ER26</accession>
<feature type="region of interest" description="Disordered" evidence="1">
    <location>
        <begin position="1"/>
        <end position="79"/>
    </location>
</feature>
<dbReference type="EMBL" id="JP010109">
    <property type="protein sequence ID" value="AER98706.1"/>
    <property type="molecule type" value="mRNA"/>
</dbReference>
<protein>
    <submittedName>
        <fullName evidence="2">FBJ murine osteosarcoma viral oncoprotein-like protein B</fullName>
    </submittedName>
</protein>